<keyword evidence="1 4" id="KW-0378">Hydrolase</keyword>
<dbReference type="SUPFAM" id="SSF53474">
    <property type="entry name" value="alpha/beta-Hydrolases"/>
    <property type="match status" value="1"/>
</dbReference>
<dbReference type="InterPro" id="IPR005674">
    <property type="entry name" value="CocE/Ser_esterase"/>
</dbReference>
<dbReference type="PATRIC" id="fig|1097667.3.peg.1937"/>
<feature type="chain" id="PRO_5003531195" evidence="2">
    <location>
        <begin position="42"/>
        <end position="587"/>
    </location>
</feature>
<dbReference type="InterPro" id="IPR000383">
    <property type="entry name" value="Xaa-Pro-like_dom"/>
</dbReference>
<evidence type="ECO:0000313" key="5">
    <source>
        <dbReference type="Proteomes" id="UP000005143"/>
    </source>
</evidence>
<dbReference type="RefSeq" id="WP_007574010.1">
    <property type="nucleotide sequence ID" value="NZ_AGUD01000140.1"/>
</dbReference>
<keyword evidence="2" id="KW-0732">Signal</keyword>
<organism evidence="4 5">
    <name type="scientific">Patulibacter medicamentivorans</name>
    <dbReference type="NCBI Taxonomy" id="1097667"/>
    <lineage>
        <taxon>Bacteria</taxon>
        <taxon>Bacillati</taxon>
        <taxon>Actinomycetota</taxon>
        <taxon>Thermoleophilia</taxon>
        <taxon>Solirubrobacterales</taxon>
        <taxon>Patulibacteraceae</taxon>
        <taxon>Patulibacter</taxon>
    </lineage>
</organism>
<feature type="domain" description="Xaa-Pro dipeptidyl-peptidase C-terminal" evidence="3">
    <location>
        <begin position="302"/>
        <end position="572"/>
    </location>
</feature>
<gene>
    <name evidence="4" type="ORF">PAI11_19530</name>
</gene>
<evidence type="ECO:0000313" key="4">
    <source>
        <dbReference type="EMBL" id="EHN11181.1"/>
    </source>
</evidence>
<dbReference type="Gene3D" id="2.60.120.260">
    <property type="entry name" value="Galactose-binding domain-like"/>
    <property type="match status" value="1"/>
</dbReference>
<dbReference type="SMART" id="SM00939">
    <property type="entry name" value="PepX_C"/>
    <property type="match status" value="1"/>
</dbReference>
<dbReference type="GO" id="GO:0008239">
    <property type="term" value="F:dipeptidyl-peptidase activity"/>
    <property type="evidence" value="ECO:0007669"/>
    <property type="project" value="InterPro"/>
</dbReference>
<dbReference type="InterPro" id="IPR029058">
    <property type="entry name" value="AB_hydrolase_fold"/>
</dbReference>
<feature type="signal peptide" evidence="2">
    <location>
        <begin position="1"/>
        <end position="41"/>
    </location>
</feature>
<dbReference type="AlphaFoldDB" id="H0E564"/>
<comment type="caution">
    <text evidence="4">The sequence shown here is derived from an EMBL/GenBank/DDBJ whole genome shotgun (WGS) entry which is preliminary data.</text>
</comment>
<dbReference type="Gene3D" id="3.40.50.1820">
    <property type="entry name" value="alpha/beta hydrolase"/>
    <property type="match status" value="1"/>
</dbReference>
<reference evidence="4 5" key="1">
    <citation type="journal article" date="2013" name="Biodegradation">
        <title>Quantitative proteomic analysis of ibuprofen-degrading Patulibacter sp. strain I11.</title>
        <authorList>
            <person name="Almeida B."/>
            <person name="Kjeldal H."/>
            <person name="Lolas I."/>
            <person name="Knudsen A.D."/>
            <person name="Carvalho G."/>
            <person name="Nielsen K.L."/>
            <person name="Barreto Crespo M.T."/>
            <person name="Stensballe A."/>
            <person name="Nielsen J.L."/>
        </authorList>
    </citation>
    <scope>NUCLEOTIDE SEQUENCE [LARGE SCALE GENOMIC DNA]</scope>
    <source>
        <strain evidence="4 5">I11</strain>
    </source>
</reference>
<dbReference type="NCBIfam" id="TIGR00976">
    <property type="entry name" value="CocE_NonD"/>
    <property type="match status" value="1"/>
</dbReference>
<evidence type="ECO:0000259" key="3">
    <source>
        <dbReference type="SMART" id="SM00939"/>
    </source>
</evidence>
<dbReference type="OrthoDB" id="5240615at2"/>
<dbReference type="InterPro" id="IPR008979">
    <property type="entry name" value="Galactose-bd-like_sf"/>
</dbReference>
<keyword evidence="5" id="KW-1185">Reference proteome</keyword>
<dbReference type="Proteomes" id="UP000005143">
    <property type="component" value="Unassembled WGS sequence"/>
</dbReference>
<name>H0E564_9ACTN</name>
<proteinExistence type="predicted"/>
<protein>
    <submittedName>
        <fullName evidence="4">Hydrolase</fullName>
    </submittedName>
</protein>
<evidence type="ECO:0000256" key="2">
    <source>
        <dbReference type="SAM" id="SignalP"/>
    </source>
</evidence>
<evidence type="ECO:0000256" key="1">
    <source>
        <dbReference type="ARBA" id="ARBA00022801"/>
    </source>
</evidence>
<sequence length="587" mass="61807">MGLGRTAGKPRSAGRVARRAAALLATAAALSGTLLATSASAATVSSNQRFTASDGVSLQATISGEGSLSARPAIVEFSPYGRGTTTSAPIPGFNSLLIQIRGTGDSDGRFDALGPRTQLDVVEALQWACHQPWSDGRLGINGFSASAITIYNSLHRPLPCVKAAVLKSGTHELYRDLLVPGGINNLVPGVGVLAGIGAPALIQGPERLLRNPLSALDTILGLAESGFGEILRPTLDGWWRERGMRGDVNHLPILMIDGFFDVESRGAFQAFQELRGDGAHLIVVGAHDGAPKGTDGGAGDARRWFEHFVTGVDNGIEREPRVKLWLADGDREKLLDGRFVQTDASDWPVPGTRWESLALDAAPAGGGHSANDGSLTVGARRQATRQSFIALPSLFTASDPPNAAIVGAAGLNDLTRQLPLLSDMTLAEPFGLSYTTRPLSEPVLSAGPATLEVRLSSSMPSTGIWVVVSDVGPDGKAHPVASGRLNTDFPEVDEAKSLKDAHGTIVQPYGRYDQRKPAAAGQERVYRVELWPIGNRFKAGHRLRLHILGTSIASLPMLPALNTVDVAASRLLVPVLPGSDLRRALGG</sequence>
<accession>H0E564</accession>
<dbReference type="SUPFAM" id="SSF49785">
    <property type="entry name" value="Galactose-binding domain-like"/>
    <property type="match status" value="1"/>
</dbReference>
<dbReference type="EMBL" id="AGUD01000140">
    <property type="protein sequence ID" value="EHN11181.1"/>
    <property type="molecule type" value="Genomic_DNA"/>
</dbReference>
<dbReference type="Pfam" id="PF08530">
    <property type="entry name" value="PepX_C"/>
    <property type="match status" value="1"/>
</dbReference>
<dbReference type="Pfam" id="PF02129">
    <property type="entry name" value="Peptidase_S15"/>
    <property type="match status" value="1"/>
</dbReference>
<dbReference type="InterPro" id="IPR013736">
    <property type="entry name" value="Xaa-Pro_dipept_C"/>
</dbReference>